<dbReference type="AlphaFoldDB" id="A0A1H8PV43"/>
<protein>
    <recommendedName>
        <fullName evidence="1">UPF0340 protein SAMN04490178_10287</fullName>
    </recommendedName>
</protein>
<comment type="similarity">
    <text evidence="1">Belongs to the UPF0340 family.</text>
</comment>
<organism evidence="2 3">
    <name type="scientific">Propionispora vibrioides</name>
    <dbReference type="NCBI Taxonomy" id="112903"/>
    <lineage>
        <taxon>Bacteria</taxon>
        <taxon>Bacillati</taxon>
        <taxon>Bacillota</taxon>
        <taxon>Negativicutes</taxon>
        <taxon>Selenomonadales</taxon>
        <taxon>Sporomusaceae</taxon>
        <taxon>Propionispora</taxon>
    </lineage>
</organism>
<dbReference type="NCBIfam" id="TIGR01440">
    <property type="entry name" value="TIGR01440 family protein"/>
    <property type="match status" value="1"/>
</dbReference>
<dbReference type="Proteomes" id="UP000198847">
    <property type="component" value="Unassembled WGS sequence"/>
</dbReference>
<gene>
    <name evidence="2" type="ORF">SAMN04490178_10287</name>
</gene>
<dbReference type="SUPFAM" id="SSF110710">
    <property type="entry name" value="TTHA0583/YokD-like"/>
    <property type="match status" value="1"/>
</dbReference>
<dbReference type="Pfam" id="PF04260">
    <property type="entry name" value="DUF436"/>
    <property type="match status" value="1"/>
</dbReference>
<evidence type="ECO:0000313" key="2">
    <source>
        <dbReference type="EMBL" id="SEO45554.1"/>
    </source>
</evidence>
<dbReference type="PIRSF" id="PIRSF007510">
    <property type="entry name" value="UCP007510"/>
    <property type="match status" value="1"/>
</dbReference>
<keyword evidence="3" id="KW-1185">Reference proteome</keyword>
<accession>A0A1H8PV43</accession>
<dbReference type="Gene3D" id="3.40.50.10360">
    <property type="entry name" value="Hypothetical protein TT1679"/>
    <property type="match status" value="1"/>
</dbReference>
<dbReference type="EMBL" id="FODY01000002">
    <property type="protein sequence ID" value="SEO45554.1"/>
    <property type="molecule type" value="Genomic_DNA"/>
</dbReference>
<sequence length="181" mass="19140">MSEVLHLTEETVKAAAELFETAALRPGQLVVVGCSTSEVRGARIGSDSSVEVAQAVLSGLMQVAERYAVQLAVQCCEHLNRALVVERAVLERYGLEEVCVRPAPKAGGSLAACAMQSFAEPVVVEAIQAHAGLDIGNTLIGMHLKRVAVPVRLQQKYIGAAPVVAARTRPKLIGGARAIYE</sequence>
<name>A0A1H8PV43_9FIRM</name>
<evidence type="ECO:0000256" key="1">
    <source>
        <dbReference type="HAMAP-Rule" id="MF_00800"/>
    </source>
</evidence>
<evidence type="ECO:0000313" key="3">
    <source>
        <dbReference type="Proteomes" id="UP000198847"/>
    </source>
</evidence>
<proteinExistence type="inferred from homology"/>
<dbReference type="OrthoDB" id="9803187at2"/>
<dbReference type="RefSeq" id="WP_091743805.1">
    <property type="nucleotide sequence ID" value="NZ_FODY01000002.1"/>
</dbReference>
<reference evidence="2 3" key="1">
    <citation type="submission" date="2016-10" db="EMBL/GenBank/DDBJ databases">
        <authorList>
            <person name="de Groot N.N."/>
        </authorList>
    </citation>
    <scope>NUCLEOTIDE SEQUENCE [LARGE SCALE GENOMIC DNA]</scope>
    <source>
        <strain evidence="2 3">DSM 13305</strain>
    </source>
</reference>
<dbReference type="InterPro" id="IPR028345">
    <property type="entry name" value="Antibiotic_NAT-like"/>
</dbReference>
<dbReference type="HAMAP" id="MF_00800">
    <property type="entry name" value="UPF0340"/>
    <property type="match status" value="1"/>
</dbReference>
<dbReference type="STRING" id="112903.SAMN04490178_10287"/>
<dbReference type="InterPro" id="IPR006340">
    <property type="entry name" value="DUF436"/>
</dbReference>